<keyword evidence="3 7" id="KW-0812">Transmembrane</keyword>
<evidence type="ECO:0000256" key="6">
    <source>
        <dbReference type="SAM" id="MobiDB-lite"/>
    </source>
</evidence>
<evidence type="ECO:0000256" key="4">
    <source>
        <dbReference type="ARBA" id="ARBA00022989"/>
    </source>
</evidence>
<dbReference type="EMBL" id="SLWS01000016">
    <property type="protein sequence ID" value="TCO47976.1"/>
    <property type="molecule type" value="Genomic_DNA"/>
</dbReference>
<feature type="region of interest" description="Disordered" evidence="6">
    <location>
        <begin position="388"/>
        <end position="419"/>
    </location>
</feature>
<feature type="transmembrane region" description="Helical" evidence="7">
    <location>
        <begin position="40"/>
        <end position="63"/>
    </location>
</feature>
<feature type="transmembrane region" description="Helical" evidence="7">
    <location>
        <begin position="277"/>
        <end position="295"/>
    </location>
</feature>
<keyword evidence="5 7" id="KW-0472">Membrane</keyword>
<name>A0A4R2IUA3_9PSEU</name>
<dbReference type="GO" id="GO:0022857">
    <property type="term" value="F:transmembrane transporter activity"/>
    <property type="evidence" value="ECO:0007669"/>
    <property type="project" value="InterPro"/>
</dbReference>
<keyword evidence="10" id="KW-1185">Reference proteome</keyword>
<feature type="domain" description="Major facilitator superfamily (MFS) profile" evidence="8">
    <location>
        <begin position="9"/>
        <end position="390"/>
    </location>
</feature>
<dbReference type="Gene3D" id="1.20.1250.20">
    <property type="entry name" value="MFS general substrate transporter like domains"/>
    <property type="match status" value="1"/>
</dbReference>
<dbReference type="RefSeq" id="WP_243727541.1">
    <property type="nucleotide sequence ID" value="NZ_SLWS01000016.1"/>
</dbReference>
<dbReference type="PANTHER" id="PTHR43124">
    <property type="entry name" value="PURINE EFFLUX PUMP PBUE"/>
    <property type="match status" value="1"/>
</dbReference>
<feature type="transmembrane region" description="Helical" evidence="7">
    <location>
        <begin position="164"/>
        <end position="182"/>
    </location>
</feature>
<feature type="transmembrane region" description="Helical" evidence="7">
    <location>
        <begin position="364"/>
        <end position="383"/>
    </location>
</feature>
<dbReference type="InterPro" id="IPR036259">
    <property type="entry name" value="MFS_trans_sf"/>
</dbReference>
<evidence type="ECO:0000256" key="5">
    <source>
        <dbReference type="ARBA" id="ARBA00023136"/>
    </source>
</evidence>
<feature type="transmembrane region" description="Helical" evidence="7">
    <location>
        <begin position="75"/>
        <end position="94"/>
    </location>
</feature>
<dbReference type="GO" id="GO:0005886">
    <property type="term" value="C:plasma membrane"/>
    <property type="evidence" value="ECO:0007669"/>
    <property type="project" value="UniProtKB-SubCell"/>
</dbReference>
<reference evidence="9 10" key="1">
    <citation type="submission" date="2019-03" db="EMBL/GenBank/DDBJ databases">
        <title>Genomic Encyclopedia of Type Strains, Phase IV (KMG-IV): sequencing the most valuable type-strain genomes for metagenomic binning, comparative biology and taxonomic classification.</title>
        <authorList>
            <person name="Goeker M."/>
        </authorList>
    </citation>
    <scope>NUCLEOTIDE SEQUENCE [LARGE SCALE GENOMIC DNA]</scope>
    <source>
        <strain evidence="9 10">DSM 45934</strain>
    </source>
</reference>
<dbReference type="PRINTS" id="PR01035">
    <property type="entry name" value="TCRTETA"/>
</dbReference>
<dbReference type="InterPro" id="IPR050189">
    <property type="entry name" value="MFS_Efflux_Transporters"/>
</dbReference>
<evidence type="ECO:0000256" key="1">
    <source>
        <dbReference type="ARBA" id="ARBA00004651"/>
    </source>
</evidence>
<protein>
    <submittedName>
        <fullName evidence="9">Putative MFS family arabinose efflux permease</fullName>
    </submittedName>
</protein>
<keyword evidence="2" id="KW-1003">Cell membrane</keyword>
<dbReference type="SUPFAM" id="SSF103473">
    <property type="entry name" value="MFS general substrate transporter"/>
    <property type="match status" value="1"/>
</dbReference>
<dbReference type="AlphaFoldDB" id="A0A4R2IUA3"/>
<feature type="transmembrane region" description="Helical" evidence="7">
    <location>
        <begin position="209"/>
        <end position="233"/>
    </location>
</feature>
<gene>
    <name evidence="9" type="ORF">EV192_11628</name>
</gene>
<dbReference type="Proteomes" id="UP000295680">
    <property type="component" value="Unassembled WGS sequence"/>
</dbReference>
<evidence type="ECO:0000313" key="9">
    <source>
        <dbReference type="EMBL" id="TCO47976.1"/>
    </source>
</evidence>
<comment type="caution">
    <text evidence="9">The sequence shown here is derived from an EMBL/GenBank/DDBJ whole genome shotgun (WGS) entry which is preliminary data.</text>
</comment>
<dbReference type="InterPro" id="IPR005828">
    <property type="entry name" value="MFS_sugar_transport-like"/>
</dbReference>
<evidence type="ECO:0000313" key="10">
    <source>
        <dbReference type="Proteomes" id="UP000295680"/>
    </source>
</evidence>
<feature type="transmembrane region" description="Helical" evidence="7">
    <location>
        <begin position="336"/>
        <end position="358"/>
    </location>
</feature>
<dbReference type="InterPro" id="IPR001958">
    <property type="entry name" value="Tet-R_TetA/multi-R_MdtG-like"/>
</dbReference>
<dbReference type="CDD" id="cd17325">
    <property type="entry name" value="MFS_MdtG_SLC18_like"/>
    <property type="match status" value="1"/>
</dbReference>
<feature type="transmembrane region" description="Helical" evidence="7">
    <location>
        <begin position="301"/>
        <end position="324"/>
    </location>
</feature>
<feature type="transmembrane region" description="Helical" evidence="7">
    <location>
        <begin position="12"/>
        <end position="34"/>
    </location>
</feature>
<comment type="subcellular location">
    <subcellularLocation>
        <location evidence="1">Cell membrane</location>
        <topology evidence="1">Multi-pass membrane protein</topology>
    </subcellularLocation>
</comment>
<dbReference type="Pfam" id="PF00083">
    <property type="entry name" value="Sugar_tr"/>
    <property type="match status" value="1"/>
</dbReference>
<evidence type="ECO:0000256" key="7">
    <source>
        <dbReference type="SAM" id="Phobius"/>
    </source>
</evidence>
<accession>A0A4R2IUA3</accession>
<feature type="transmembrane region" description="Helical" evidence="7">
    <location>
        <begin position="245"/>
        <end position="265"/>
    </location>
</feature>
<dbReference type="Gene3D" id="1.20.1720.10">
    <property type="entry name" value="Multidrug resistance protein D"/>
    <property type="match status" value="1"/>
</dbReference>
<dbReference type="Pfam" id="PF07690">
    <property type="entry name" value="MFS_1"/>
    <property type="match status" value="1"/>
</dbReference>
<feature type="transmembrane region" description="Helical" evidence="7">
    <location>
        <begin position="136"/>
        <end position="158"/>
    </location>
</feature>
<organism evidence="9 10">
    <name type="scientific">Actinocrispum wychmicini</name>
    <dbReference type="NCBI Taxonomy" id="1213861"/>
    <lineage>
        <taxon>Bacteria</taxon>
        <taxon>Bacillati</taxon>
        <taxon>Actinomycetota</taxon>
        <taxon>Actinomycetes</taxon>
        <taxon>Pseudonocardiales</taxon>
        <taxon>Pseudonocardiaceae</taxon>
        <taxon>Actinocrispum</taxon>
    </lineage>
</organism>
<dbReference type="PROSITE" id="PS50850">
    <property type="entry name" value="MFS"/>
    <property type="match status" value="1"/>
</dbReference>
<sequence length="419" mass="43036">MGDERLPREVWILLAAVFLVAMGYGVISPVLPALAASFNVGVTAASFVISAYSVVRLVFAPFGGRLVARFSERPVYLAGLTIAAVATAACAWAGSYWQLLAFRSFGGIGSVMFTVAGLTLVLRLTPVGLRGRVSSLWATSFLLGNICGPALGGLVAGVSTRLPFIGYGVATLAAAFLSWLLLRRSTRVAPGATLEIPEMPVRQALRSRAYLAVLGASFVYGWMVIGVRFALVPLFVVVELKRDDVVAGTSLTLFAVGTGSVVLLAGRLVDRRGRKPLALAGLVVIAIGALALGFAPSTPLFMVASLIGGIGSGLLNPALTATVADVVGVDRRGGTVLAFFQMAGDLGGIAGPLVAGAIADNWSYQAAFTATGVVAVLSAGFWLTAPETLVGGREPPTRPPTQAEPGSDVCGPAADTSSS</sequence>
<evidence type="ECO:0000259" key="8">
    <source>
        <dbReference type="PROSITE" id="PS50850"/>
    </source>
</evidence>
<dbReference type="InterPro" id="IPR020846">
    <property type="entry name" value="MFS_dom"/>
</dbReference>
<evidence type="ECO:0000256" key="2">
    <source>
        <dbReference type="ARBA" id="ARBA00022475"/>
    </source>
</evidence>
<evidence type="ECO:0000256" key="3">
    <source>
        <dbReference type="ARBA" id="ARBA00022692"/>
    </source>
</evidence>
<feature type="transmembrane region" description="Helical" evidence="7">
    <location>
        <begin position="100"/>
        <end position="124"/>
    </location>
</feature>
<keyword evidence="4 7" id="KW-1133">Transmembrane helix</keyword>
<dbReference type="InterPro" id="IPR011701">
    <property type="entry name" value="MFS"/>
</dbReference>
<dbReference type="PANTHER" id="PTHR43124:SF3">
    <property type="entry name" value="CHLORAMPHENICOL EFFLUX PUMP RV0191"/>
    <property type="match status" value="1"/>
</dbReference>
<proteinExistence type="predicted"/>